<dbReference type="Pfam" id="PF08450">
    <property type="entry name" value="SGL"/>
    <property type="match status" value="1"/>
</dbReference>
<feature type="domain" description="SMP-30/Gluconolactonase/LRE-like region" evidence="2">
    <location>
        <begin position="15"/>
        <end position="263"/>
    </location>
</feature>
<name>A0ABU1ZRV2_9BURK</name>
<evidence type="ECO:0000313" key="3">
    <source>
        <dbReference type="EMBL" id="MDR7308249.1"/>
    </source>
</evidence>
<dbReference type="PANTHER" id="PTHR10907:SF47">
    <property type="entry name" value="REGUCALCIN"/>
    <property type="match status" value="1"/>
</dbReference>
<dbReference type="RefSeq" id="WP_310345290.1">
    <property type="nucleotide sequence ID" value="NZ_JAVDXO010000010.1"/>
</dbReference>
<dbReference type="InterPro" id="IPR011042">
    <property type="entry name" value="6-blade_b-propeller_TolB-like"/>
</dbReference>
<protein>
    <submittedName>
        <fullName evidence="3">Sugar lactone lactonase YvrE</fullName>
    </submittedName>
</protein>
<gene>
    <name evidence="3" type="ORF">J2X15_003558</name>
</gene>
<sequence length="305" mass="32873">MRTAAIAISTARDRVGESPVWSVADQALYWVDIESQRIHRLDWATRTQSSWTLAERVGCIALSNRGTVIAAMESGIYEVELQDAPMARVTCLATVDHPQPGMRFNDGRCDAQGRFWIGTMVRDMSLASAAGGIYCLDTQGLRGPVLQGYITPNGMAFSPDGRTAYLSDSHPSRQTIWQHAFDSANGIWGPQTEWVDMKPLPGRPDGAAVDAEGCYWICGNDAGQVHRFSPAGALLQSIAVPVSKPAMCAFGGPELRHLFITSIQPAQPAPGFDAALDGAVLVLEPGVQGRAEPLFTQFPVPVPSH</sequence>
<comment type="similarity">
    <text evidence="1">Belongs to the SMP-30/CGR1 family.</text>
</comment>
<comment type="caution">
    <text evidence="3">The sequence shown here is derived from an EMBL/GenBank/DDBJ whole genome shotgun (WGS) entry which is preliminary data.</text>
</comment>
<dbReference type="Gene3D" id="2.120.10.30">
    <property type="entry name" value="TolB, C-terminal domain"/>
    <property type="match status" value="1"/>
</dbReference>
<dbReference type="PRINTS" id="PR01790">
    <property type="entry name" value="SMP30FAMILY"/>
</dbReference>
<dbReference type="Proteomes" id="UP001268089">
    <property type="component" value="Unassembled WGS sequence"/>
</dbReference>
<keyword evidence="4" id="KW-1185">Reference proteome</keyword>
<dbReference type="InterPro" id="IPR013658">
    <property type="entry name" value="SGL"/>
</dbReference>
<evidence type="ECO:0000256" key="1">
    <source>
        <dbReference type="ARBA" id="ARBA00008853"/>
    </source>
</evidence>
<accession>A0ABU1ZRV2</accession>
<dbReference type="EMBL" id="JAVDXO010000010">
    <property type="protein sequence ID" value="MDR7308249.1"/>
    <property type="molecule type" value="Genomic_DNA"/>
</dbReference>
<reference evidence="3 4" key="1">
    <citation type="submission" date="2023-07" db="EMBL/GenBank/DDBJ databases">
        <title>Sorghum-associated microbial communities from plants grown in Nebraska, USA.</title>
        <authorList>
            <person name="Schachtman D."/>
        </authorList>
    </citation>
    <scope>NUCLEOTIDE SEQUENCE [LARGE SCALE GENOMIC DNA]</scope>
    <source>
        <strain evidence="3 4">BE308</strain>
    </source>
</reference>
<organism evidence="3 4">
    <name type="scientific">Rhodoferax saidenbachensis</name>
    <dbReference type="NCBI Taxonomy" id="1484693"/>
    <lineage>
        <taxon>Bacteria</taxon>
        <taxon>Pseudomonadati</taxon>
        <taxon>Pseudomonadota</taxon>
        <taxon>Betaproteobacteria</taxon>
        <taxon>Burkholderiales</taxon>
        <taxon>Comamonadaceae</taxon>
        <taxon>Rhodoferax</taxon>
    </lineage>
</organism>
<dbReference type="PANTHER" id="PTHR10907">
    <property type="entry name" value="REGUCALCIN"/>
    <property type="match status" value="1"/>
</dbReference>
<proteinExistence type="inferred from homology"/>
<dbReference type="InterPro" id="IPR005511">
    <property type="entry name" value="SMP-30"/>
</dbReference>
<evidence type="ECO:0000313" key="4">
    <source>
        <dbReference type="Proteomes" id="UP001268089"/>
    </source>
</evidence>
<dbReference type="SUPFAM" id="SSF63829">
    <property type="entry name" value="Calcium-dependent phosphotriesterase"/>
    <property type="match status" value="1"/>
</dbReference>
<evidence type="ECO:0000259" key="2">
    <source>
        <dbReference type="Pfam" id="PF08450"/>
    </source>
</evidence>